<dbReference type="EMBL" id="BPLR01005353">
    <property type="protein sequence ID" value="GIY01664.1"/>
    <property type="molecule type" value="Genomic_DNA"/>
</dbReference>
<accession>A0AAV4PZM4</accession>
<keyword evidence="2" id="KW-1185">Reference proteome</keyword>
<name>A0AAV4PZM4_CAEEX</name>
<evidence type="ECO:0000313" key="1">
    <source>
        <dbReference type="EMBL" id="GIY01664.1"/>
    </source>
</evidence>
<sequence length="90" mass="10058">MRNIKEAVAVPVVVNVTGQAVCGLEEIHITSIQVILIHKANCHQKAWSNKTGNKRPAHQYVVTCQWAGHVLKLVVTLVTKQGRALWEYTM</sequence>
<comment type="caution">
    <text evidence="1">The sequence shown here is derived from an EMBL/GenBank/DDBJ whole genome shotgun (WGS) entry which is preliminary data.</text>
</comment>
<reference evidence="1 2" key="1">
    <citation type="submission" date="2021-06" db="EMBL/GenBank/DDBJ databases">
        <title>Caerostris extrusa draft genome.</title>
        <authorList>
            <person name="Kono N."/>
            <person name="Arakawa K."/>
        </authorList>
    </citation>
    <scope>NUCLEOTIDE SEQUENCE [LARGE SCALE GENOMIC DNA]</scope>
</reference>
<dbReference type="AlphaFoldDB" id="A0AAV4PZM4"/>
<protein>
    <submittedName>
        <fullName evidence="1">Uncharacterized protein</fullName>
    </submittedName>
</protein>
<dbReference type="Proteomes" id="UP001054945">
    <property type="component" value="Unassembled WGS sequence"/>
</dbReference>
<organism evidence="1 2">
    <name type="scientific">Caerostris extrusa</name>
    <name type="common">Bark spider</name>
    <name type="synonym">Caerostris bankana</name>
    <dbReference type="NCBI Taxonomy" id="172846"/>
    <lineage>
        <taxon>Eukaryota</taxon>
        <taxon>Metazoa</taxon>
        <taxon>Ecdysozoa</taxon>
        <taxon>Arthropoda</taxon>
        <taxon>Chelicerata</taxon>
        <taxon>Arachnida</taxon>
        <taxon>Araneae</taxon>
        <taxon>Araneomorphae</taxon>
        <taxon>Entelegynae</taxon>
        <taxon>Araneoidea</taxon>
        <taxon>Araneidae</taxon>
        <taxon>Caerostris</taxon>
    </lineage>
</organism>
<evidence type="ECO:0000313" key="2">
    <source>
        <dbReference type="Proteomes" id="UP001054945"/>
    </source>
</evidence>
<proteinExistence type="predicted"/>
<gene>
    <name evidence="1" type="ORF">CEXT_651521</name>
</gene>